<gene>
    <name evidence="4" type="ORF">GNI_176070</name>
</gene>
<proteinExistence type="predicted"/>
<comment type="caution">
    <text evidence="4">The sequence shown here is derived from an EMBL/GenBank/DDBJ whole genome shotgun (WGS) entry which is preliminary data.</text>
</comment>
<dbReference type="GeneID" id="22915963"/>
<evidence type="ECO:0000256" key="1">
    <source>
        <dbReference type="ARBA" id="ARBA00022729"/>
    </source>
</evidence>
<dbReference type="PANTHER" id="PTHR46809">
    <property type="entry name" value="STROMAL CELL-DERIVED FACTOR 2-LIKE PROTEIN"/>
    <property type="match status" value="1"/>
</dbReference>
<evidence type="ECO:0000313" key="5">
    <source>
        <dbReference type="Proteomes" id="UP000019763"/>
    </source>
</evidence>
<dbReference type="AlphaFoldDB" id="A0A023AYJ0"/>
<dbReference type="SUPFAM" id="SSF82109">
    <property type="entry name" value="MIR domain"/>
    <property type="match status" value="1"/>
</dbReference>
<evidence type="ECO:0000259" key="3">
    <source>
        <dbReference type="SMART" id="SM00472"/>
    </source>
</evidence>
<dbReference type="Proteomes" id="UP000019763">
    <property type="component" value="Unassembled WGS sequence"/>
</dbReference>
<name>A0A023AYJ0_GRENI</name>
<sequence>MRILLGLLSVAYASVVRYGSHISLIHVQSDHLLNSLTKIQWAHGGQIVTGISKGSDNEVVGSATWIVRAPVKNTATLSAKKLPYFTTQPGVPKESKDVFAAKPAGTPIRCGDEVKMEHAESGLILSVLDQKSQITRGLEVVGLSADDRDDTFVVECAQDHWDTKAPVKFRLNGEYLSSDSKAM</sequence>
<dbReference type="InterPro" id="IPR036300">
    <property type="entry name" value="MIR_dom_sf"/>
</dbReference>
<evidence type="ECO:0000256" key="2">
    <source>
        <dbReference type="ARBA" id="ARBA00022737"/>
    </source>
</evidence>
<dbReference type="Gene3D" id="2.80.10.50">
    <property type="match status" value="1"/>
</dbReference>
<dbReference type="InterPro" id="IPR016093">
    <property type="entry name" value="MIR_motif"/>
</dbReference>
<dbReference type="PANTHER" id="PTHR46809:SF2">
    <property type="entry name" value="GH21273P"/>
    <property type="match status" value="1"/>
</dbReference>
<dbReference type="EMBL" id="AFNH02001325">
    <property type="protein sequence ID" value="EZG43345.1"/>
    <property type="molecule type" value="Genomic_DNA"/>
</dbReference>
<dbReference type="OrthoDB" id="5588846at2759"/>
<feature type="domain" description="MIR" evidence="3">
    <location>
        <begin position="105"/>
        <end position="157"/>
    </location>
</feature>
<protein>
    <recommendedName>
        <fullName evidence="3">MIR domain-containing protein</fullName>
    </recommendedName>
</protein>
<reference evidence="4" key="1">
    <citation type="submission" date="2013-12" db="EMBL/GenBank/DDBJ databases">
        <authorList>
            <person name="Omoto C.K."/>
            <person name="Sibley D."/>
            <person name="Venepally P."/>
            <person name="Hadjithomas M."/>
            <person name="Karamycheva S."/>
            <person name="Brunk B."/>
            <person name="Roos D."/>
            <person name="Caler E."/>
            <person name="Lorenzi H."/>
        </authorList>
    </citation>
    <scope>NUCLEOTIDE SEQUENCE</scope>
</reference>
<accession>A0A023AYJ0</accession>
<evidence type="ECO:0000313" key="4">
    <source>
        <dbReference type="EMBL" id="EZG43345.1"/>
    </source>
</evidence>
<keyword evidence="2" id="KW-0677">Repeat</keyword>
<keyword evidence="5" id="KW-1185">Reference proteome</keyword>
<dbReference type="VEuPathDB" id="CryptoDB:GNI_176070"/>
<dbReference type="RefSeq" id="XP_011133394.1">
    <property type="nucleotide sequence ID" value="XM_011135092.1"/>
</dbReference>
<keyword evidence="1" id="KW-0732">Signal</keyword>
<feature type="domain" description="MIR" evidence="3">
    <location>
        <begin position="13"/>
        <end position="70"/>
    </location>
</feature>
<organism evidence="4 5">
    <name type="scientific">Gregarina niphandrodes</name>
    <name type="common">Septate eugregarine</name>
    <dbReference type="NCBI Taxonomy" id="110365"/>
    <lineage>
        <taxon>Eukaryota</taxon>
        <taxon>Sar</taxon>
        <taxon>Alveolata</taxon>
        <taxon>Apicomplexa</taxon>
        <taxon>Conoidasida</taxon>
        <taxon>Gregarinasina</taxon>
        <taxon>Eugregarinorida</taxon>
        <taxon>Gregarinidae</taxon>
        <taxon>Gregarina</taxon>
    </lineage>
</organism>
<dbReference type="SMART" id="SM00472">
    <property type="entry name" value="MIR"/>
    <property type="match status" value="2"/>
</dbReference>